<feature type="compositionally biased region" description="Acidic residues" evidence="1">
    <location>
        <begin position="175"/>
        <end position="186"/>
    </location>
</feature>
<dbReference type="RefSeq" id="XP_066087021.1">
    <property type="nucleotide sequence ID" value="XM_066230924.1"/>
</dbReference>
<reference evidence="2 3" key="1">
    <citation type="submission" date="2024-01" db="EMBL/GenBank/DDBJ databases">
        <title>Comparative genomics of Cryptococcus and Kwoniella reveals pathogenesis evolution and contrasting modes of karyotype evolution via chromosome fusion or intercentromeric recombination.</title>
        <authorList>
            <person name="Coelho M.A."/>
            <person name="David-Palma M."/>
            <person name="Shea T."/>
            <person name="Bowers K."/>
            <person name="McGinley-Smith S."/>
            <person name="Mohammad A.W."/>
            <person name="Gnirke A."/>
            <person name="Yurkov A.M."/>
            <person name="Nowrousian M."/>
            <person name="Sun S."/>
            <person name="Cuomo C.A."/>
            <person name="Heitman J."/>
        </authorList>
    </citation>
    <scope>NUCLEOTIDE SEQUENCE [LARGE SCALE GENOMIC DNA]</scope>
    <source>
        <strain evidence="2 3">PYCC6329</strain>
    </source>
</reference>
<organism evidence="2 3">
    <name type="scientific">Kwoniella europaea PYCC6329</name>
    <dbReference type="NCBI Taxonomy" id="1423913"/>
    <lineage>
        <taxon>Eukaryota</taxon>
        <taxon>Fungi</taxon>
        <taxon>Dikarya</taxon>
        <taxon>Basidiomycota</taxon>
        <taxon>Agaricomycotina</taxon>
        <taxon>Tremellomycetes</taxon>
        <taxon>Tremellales</taxon>
        <taxon>Cryptococcaceae</taxon>
        <taxon>Kwoniella</taxon>
    </lineage>
</organism>
<gene>
    <name evidence="2" type="ORF">V865_007174</name>
</gene>
<dbReference type="GeneID" id="91105975"/>
<dbReference type="EMBL" id="CP144090">
    <property type="protein sequence ID" value="WWD09054.1"/>
    <property type="molecule type" value="Genomic_DNA"/>
</dbReference>
<name>A0AAX4KT22_9TREE</name>
<protein>
    <submittedName>
        <fullName evidence="2">Uncharacterized protein</fullName>
    </submittedName>
</protein>
<keyword evidence="3" id="KW-1185">Reference proteome</keyword>
<dbReference type="KEGG" id="ker:91105975"/>
<evidence type="ECO:0000256" key="1">
    <source>
        <dbReference type="SAM" id="MobiDB-lite"/>
    </source>
</evidence>
<sequence length="201" mass="23607">MLEPPPLRASPIDIELSTDLLEVLLDYITSLHPKELKTNFDDTKALFLASEKWGIDPSIMASFRRRMYNLSVNDPWDLLVWASKRNDRHMARAALEKMTPETFARGRRRYWDGSSFWMSLDELPPSWQWRLLRAALDNPTEAVVTRHEKYEWTSRKKMPWKDVGKMFEERKDEHFDNDEEDLDDGDPSQASGSPSDHHDTK</sequence>
<evidence type="ECO:0000313" key="2">
    <source>
        <dbReference type="EMBL" id="WWD09054.1"/>
    </source>
</evidence>
<proteinExistence type="predicted"/>
<accession>A0AAX4KT22</accession>
<evidence type="ECO:0000313" key="3">
    <source>
        <dbReference type="Proteomes" id="UP001358614"/>
    </source>
</evidence>
<dbReference type="Proteomes" id="UP001358614">
    <property type="component" value="Chromosome 2"/>
</dbReference>
<dbReference type="AlphaFoldDB" id="A0AAX4KT22"/>
<feature type="region of interest" description="Disordered" evidence="1">
    <location>
        <begin position="171"/>
        <end position="201"/>
    </location>
</feature>